<evidence type="ECO:0000313" key="2">
    <source>
        <dbReference type="Proteomes" id="UP000263517"/>
    </source>
</evidence>
<reference evidence="1 2" key="1">
    <citation type="journal article" date="2018" name="Nat. Biotechnol.">
        <title>A standardized bacterial taxonomy based on genome phylogeny substantially revises the tree of life.</title>
        <authorList>
            <person name="Parks D.H."/>
            <person name="Chuvochina M."/>
            <person name="Waite D.W."/>
            <person name="Rinke C."/>
            <person name="Skarshewski A."/>
            <person name="Chaumeil P.A."/>
            <person name="Hugenholtz P."/>
        </authorList>
    </citation>
    <scope>NUCLEOTIDE SEQUENCE [LARGE SCALE GENOMIC DNA]</scope>
    <source>
        <strain evidence="1">UBA11978</strain>
    </source>
</reference>
<evidence type="ECO:0008006" key="3">
    <source>
        <dbReference type="Google" id="ProtNLM"/>
    </source>
</evidence>
<organism evidence="1 2">
    <name type="scientific">Alteromonas australica</name>
    <dbReference type="NCBI Taxonomy" id="589873"/>
    <lineage>
        <taxon>Bacteria</taxon>
        <taxon>Pseudomonadati</taxon>
        <taxon>Pseudomonadota</taxon>
        <taxon>Gammaproteobacteria</taxon>
        <taxon>Alteromonadales</taxon>
        <taxon>Alteromonadaceae</taxon>
        <taxon>Alteromonas/Salinimonas group</taxon>
        <taxon>Alteromonas</taxon>
    </lineage>
</organism>
<name>A0A350P5G8_9ALTE</name>
<dbReference type="InterPro" id="IPR036388">
    <property type="entry name" value="WH-like_DNA-bd_sf"/>
</dbReference>
<sequence>MINQVEIKKMHHRDGSDTEIAAAHKVAPRVVGRRLQILCGLAQCGEARTGSELAKNLGLSILSVRPRLTELQEINCILDTETRRKNEFGNTEIVWKITEKGWKYVY</sequence>
<dbReference type="Gene3D" id="1.10.10.10">
    <property type="entry name" value="Winged helix-like DNA-binding domain superfamily/Winged helix DNA-binding domain"/>
    <property type="match status" value="1"/>
</dbReference>
<protein>
    <recommendedName>
        <fullName evidence="3">ArsR family transcriptional regulator</fullName>
    </recommendedName>
</protein>
<gene>
    <name evidence="1" type="ORF">DCW74_12480</name>
</gene>
<proteinExistence type="predicted"/>
<evidence type="ECO:0000313" key="1">
    <source>
        <dbReference type="EMBL" id="HAW76535.1"/>
    </source>
</evidence>
<dbReference type="SUPFAM" id="SSF46785">
    <property type="entry name" value="Winged helix' DNA-binding domain"/>
    <property type="match status" value="1"/>
</dbReference>
<comment type="caution">
    <text evidence="1">The sequence shown here is derived from an EMBL/GenBank/DDBJ whole genome shotgun (WGS) entry which is preliminary data.</text>
</comment>
<dbReference type="EMBL" id="DNAN01000445">
    <property type="protein sequence ID" value="HAW76535.1"/>
    <property type="molecule type" value="Genomic_DNA"/>
</dbReference>
<dbReference type="Proteomes" id="UP000263517">
    <property type="component" value="Unassembled WGS sequence"/>
</dbReference>
<dbReference type="InterPro" id="IPR036390">
    <property type="entry name" value="WH_DNA-bd_sf"/>
</dbReference>
<accession>A0A350P5G8</accession>
<dbReference type="AlphaFoldDB" id="A0A350P5G8"/>